<evidence type="ECO:0000313" key="2">
    <source>
        <dbReference type="Ensembl" id="ENSMODP00000043837.1"/>
    </source>
</evidence>
<feature type="region of interest" description="Disordered" evidence="1">
    <location>
        <begin position="20"/>
        <end position="46"/>
    </location>
</feature>
<evidence type="ECO:0000256" key="1">
    <source>
        <dbReference type="SAM" id="MobiDB-lite"/>
    </source>
</evidence>
<evidence type="ECO:0000313" key="3">
    <source>
        <dbReference type="Proteomes" id="UP000002280"/>
    </source>
</evidence>
<reference evidence="2 3" key="1">
    <citation type="journal article" date="2007" name="Nature">
        <title>Genome of the marsupial Monodelphis domestica reveals innovation in non-coding sequences.</title>
        <authorList>
            <person name="Mikkelsen T.S."/>
            <person name="Wakefield M.J."/>
            <person name="Aken B."/>
            <person name="Amemiya C.T."/>
            <person name="Chang J.L."/>
            <person name="Duke S."/>
            <person name="Garber M."/>
            <person name="Gentles A.J."/>
            <person name="Goodstadt L."/>
            <person name="Heger A."/>
            <person name="Jurka J."/>
            <person name="Kamal M."/>
            <person name="Mauceli E."/>
            <person name="Searle S.M."/>
            <person name="Sharpe T."/>
            <person name="Baker M.L."/>
            <person name="Batzer M.A."/>
            <person name="Benos P.V."/>
            <person name="Belov K."/>
            <person name="Clamp M."/>
            <person name="Cook A."/>
            <person name="Cuff J."/>
            <person name="Das R."/>
            <person name="Davidow L."/>
            <person name="Deakin J.E."/>
            <person name="Fazzari M.J."/>
            <person name="Glass J.L."/>
            <person name="Grabherr M."/>
            <person name="Greally J.M."/>
            <person name="Gu W."/>
            <person name="Hore T.A."/>
            <person name="Huttley G.A."/>
            <person name="Kleber M."/>
            <person name="Jirtle R.L."/>
            <person name="Koina E."/>
            <person name="Lee J.T."/>
            <person name="Mahony S."/>
            <person name="Marra M.A."/>
            <person name="Miller R.D."/>
            <person name="Nicholls R.D."/>
            <person name="Oda M."/>
            <person name="Papenfuss A.T."/>
            <person name="Parra Z.E."/>
            <person name="Pollock D.D."/>
            <person name="Ray D.A."/>
            <person name="Schein J.E."/>
            <person name="Speed T.P."/>
            <person name="Thompson K."/>
            <person name="VandeBerg J.L."/>
            <person name="Wade C.M."/>
            <person name="Walker J.A."/>
            <person name="Waters P.D."/>
            <person name="Webber C."/>
            <person name="Weidman J.R."/>
            <person name="Xie X."/>
            <person name="Zody M.C."/>
            <person name="Baldwin J."/>
            <person name="Abdouelleil A."/>
            <person name="Abdulkadir J."/>
            <person name="Abebe A."/>
            <person name="Abera B."/>
            <person name="Abreu J."/>
            <person name="Acer S.C."/>
            <person name="Aftuck L."/>
            <person name="Alexander A."/>
            <person name="An P."/>
            <person name="Anderson E."/>
            <person name="Anderson S."/>
            <person name="Arachi H."/>
            <person name="Azer M."/>
            <person name="Bachantsang P."/>
            <person name="Barry A."/>
            <person name="Bayul T."/>
            <person name="Berlin A."/>
            <person name="Bessette D."/>
            <person name="Bloom T."/>
            <person name="Bloom T."/>
            <person name="Boguslavskiy L."/>
            <person name="Bonnet C."/>
            <person name="Boukhgalter B."/>
            <person name="Bourzgui I."/>
            <person name="Brown A."/>
            <person name="Cahill P."/>
            <person name="Channer S."/>
            <person name="Cheshatsang Y."/>
            <person name="Chuda L."/>
            <person name="Citroen M."/>
            <person name="Collymore A."/>
            <person name="Cooke P."/>
            <person name="Costello M."/>
            <person name="D'Aco K."/>
            <person name="Daza R."/>
            <person name="De Haan G."/>
            <person name="DeGray S."/>
            <person name="DeMaso C."/>
            <person name="Dhargay N."/>
            <person name="Dooley K."/>
            <person name="Dooley E."/>
            <person name="Doricent M."/>
            <person name="Dorje P."/>
            <person name="Dorjee K."/>
            <person name="Dupes A."/>
            <person name="Elong R."/>
            <person name="Falk J."/>
            <person name="Farina A."/>
            <person name="Faro S."/>
            <person name="Ferguson D."/>
            <person name="Fisher S."/>
            <person name="Foley C.D."/>
            <person name="Franke A."/>
            <person name="Friedrich D."/>
            <person name="Gadbois L."/>
            <person name="Gearin G."/>
            <person name="Gearin C.R."/>
            <person name="Giannoukos G."/>
            <person name="Goode T."/>
            <person name="Graham J."/>
            <person name="Grandbois E."/>
            <person name="Grewal S."/>
            <person name="Gyaltsen K."/>
            <person name="Hafez N."/>
            <person name="Hagos B."/>
            <person name="Hall J."/>
            <person name="Henson C."/>
            <person name="Hollinger A."/>
            <person name="Honan T."/>
            <person name="Huard M.D."/>
            <person name="Hughes L."/>
            <person name="Hurhula B."/>
            <person name="Husby M.E."/>
            <person name="Kamat A."/>
            <person name="Kanga B."/>
            <person name="Kashin S."/>
            <person name="Khazanovich D."/>
            <person name="Kisner P."/>
            <person name="Lance K."/>
            <person name="Lara M."/>
            <person name="Lee W."/>
            <person name="Lennon N."/>
            <person name="Letendre F."/>
            <person name="LeVine R."/>
            <person name="Lipovsky A."/>
            <person name="Liu X."/>
            <person name="Liu J."/>
            <person name="Liu S."/>
            <person name="Lokyitsang T."/>
            <person name="Lokyitsang Y."/>
            <person name="Lubonja R."/>
            <person name="Lui A."/>
            <person name="MacDonald P."/>
            <person name="Magnisalis V."/>
            <person name="Maru K."/>
            <person name="Matthews C."/>
            <person name="McCusker W."/>
            <person name="McDonough S."/>
            <person name="Mehta T."/>
            <person name="Meldrim J."/>
            <person name="Meneus L."/>
            <person name="Mihai O."/>
            <person name="Mihalev A."/>
            <person name="Mihova T."/>
            <person name="Mittelman R."/>
            <person name="Mlenga V."/>
            <person name="Montmayeur A."/>
            <person name="Mulrain L."/>
            <person name="Navidi A."/>
            <person name="Naylor J."/>
            <person name="Negash T."/>
            <person name="Nguyen T."/>
            <person name="Nguyen N."/>
            <person name="Nicol R."/>
            <person name="Norbu C."/>
            <person name="Norbu N."/>
            <person name="Novod N."/>
            <person name="O'Neill B."/>
            <person name="Osman S."/>
            <person name="Markiewicz E."/>
            <person name="Oyono O.L."/>
            <person name="Patti C."/>
            <person name="Phunkhang P."/>
            <person name="Pierre F."/>
            <person name="Priest M."/>
            <person name="Raghuraman S."/>
            <person name="Rege F."/>
            <person name="Reyes R."/>
            <person name="Rise C."/>
            <person name="Rogov P."/>
            <person name="Ross K."/>
            <person name="Ryan E."/>
            <person name="Settipalli S."/>
            <person name="Shea T."/>
            <person name="Sherpa N."/>
            <person name="Shi L."/>
            <person name="Shih D."/>
            <person name="Sparrow T."/>
            <person name="Spaulding J."/>
            <person name="Stalker J."/>
            <person name="Stange-Thomann N."/>
            <person name="Stavropoulos S."/>
            <person name="Stone C."/>
            <person name="Strader C."/>
            <person name="Tesfaye S."/>
            <person name="Thomson T."/>
            <person name="Thoulutsang Y."/>
            <person name="Thoulutsang D."/>
            <person name="Topham K."/>
            <person name="Topping I."/>
            <person name="Tsamla T."/>
            <person name="Vassiliev H."/>
            <person name="Vo A."/>
            <person name="Wangchuk T."/>
            <person name="Wangdi T."/>
            <person name="Weiand M."/>
            <person name="Wilkinson J."/>
            <person name="Wilson A."/>
            <person name="Yadav S."/>
            <person name="Young G."/>
            <person name="Yu Q."/>
            <person name="Zembek L."/>
            <person name="Zhong D."/>
            <person name="Zimmer A."/>
            <person name="Zwirko Z."/>
            <person name="Jaffe D.B."/>
            <person name="Alvarez P."/>
            <person name="Brockman W."/>
            <person name="Butler J."/>
            <person name="Chin C."/>
            <person name="Gnerre S."/>
            <person name="MacCallum I."/>
            <person name="Graves J.A."/>
            <person name="Ponting C.P."/>
            <person name="Breen M."/>
            <person name="Samollow P.B."/>
            <person name="Lander E.S."/>
            <person name="Lindblad-Toh K."/>
        </authorList>
    </citation>
    <scope>NUCLEOTIDE SEQUENCE [LARGE SCALE GENOMIC DNA]</scope>
</reference>
<dbReference type="Proteomes" id="UP000002280">
    <property type="component" value="Chromosome 4"/>
</dbReference>
<proteinExistence type="predicted"/>
<protein>
    <submittedName>
        <fullName evidence="2">Uncharacterized protein</fullName>
    </submittedName>
</protein>
<name>A0A5F8G8N6_MONDO</name>
<reference evidence="2" key="3">
    <citation type="submission" date="2025-09" db="UniProtKB">
        <authorList>
            <consortium name="Ensembl"/>
        </authorList>
    </citation>
    <scope>IDENTIFICATION</scope>
</reference>
<dbReference type="InParanoid" id="A0A5F8G8N6"/>
<keyword evidence="3" id="KW-1185">Reference proteome</keyword>
<dbReference type="AlphaFoldDB" id="A0A5F8G8N6"/>
<dbReference type="STRING" id="13616.ENSMODP00000043837"/>
<dbReference type="Bgee" id="ENSMODG00000039570">
    <property type="expression patterns" value="Expressed in uterus and 4 other cell types or tissues"/>
</dbReference>
<accession>A0A5F8G8N6</accession>
<dbReference type="Ensembl" id="ENSMODT00000076721.1">
    <property type="protein sequence ID" value="ENSMODP00000043837.1"/>
    <property type="gene ID" value="ENSMODG00000039570.1"/>
</dbReference>
<reference evidence="2" key="2">
    <citation type="submission" date="2025-08" db="UniProtKB">
        <authorList>
            <consortium name="Ensembl"/>
        </authorList>
    </citation>
    <scope>IDENTIFICATION</scope>
</reference>
<sequence length="46" mass="5109">MKKPPQIVAKREQMIIQIQSPKKGGKDITEEIMPDAKTQPSPPTPP</sequence>
<organism evidence="2 3">
    <name type="scientific">Monodelphis domestica</name>
    <name type="common">Gray short-tailed opossum</name>
    <dbReference type="NCBI Taxonomy" id="13616"/>
    <lineage>
        <taxon>Eukaryota</taxon>
        <taxon>Metazoa</taxon>
        <taxon>Chordata</taxon>
        <taxon>Craniata</taxon>
        <taxon>Vertebrata</taxon>
        <taxon>Euteleostomi</taxon>
        <taxon>Mammalia</taxon>
        <taxon>Metatheria</taxon>
        <taxon>Didelphimorphia</taxon>
        <taxon>Didelphidae</taxon>
        <taxon>Monodelphis</taxon>
    </lineage>
</organism>